<dbReference type="Pfam" id="PF04103">
    <property type="entry name" value="CD20"/>
    <property type="match status" value="1"/>
</dbReference>
<organism evidence="7 8">
    <name type="scientific">Stichopus japonicus</name>
    <name type="common">Sea cucumber</name>
    <dbReference type="NCBI Taxonomy" id="307972"/>
    <lineage>
        <taxon>Eukaryota</taxon>
        <taxon>Metazoa</taxon>
        <taxon>Echinodermata</taxon>
        <taxon>Eleutherozoa</taxon>
        <taxon>Echinozoa</taxon>
        <taxon>Holothuroidea</taxon>
        <taxon>Aspidochirotacea</taxon>
        <taxon>Aspidochirotida</taxon>
        <taxon>Stichopodidae</taxon>
        <taxon>Apostichopus</taxon>
    </lineage>
</organism>
<keyword evidence="4 6" id="KW-1133">Transmembrane helix</keyword>
<dbReference type="GO" id="GO:0016020">
    <property type="term" value="C:membrane"/>
    <property type="evidence" value="ECO:0007669"/>
    <property type="project" value="UniProtKB-SubCell"/>
</dbReference>
<evidence type="ECO:0000256" key="3">
    <source>
        <dbReference type="ARBA" id="ARBA00022692"/>
    </source>
</evidence>
<feature type="transmembrane region" description="Helical" evidence="6">
    <location>
        <begin position="136"/>
        <end position="157"/>
    </location>
</feature>
<comment type="similarity">
    <text evidence="2">Belongs to the MS4A family.</text>
</comment>
<dbReference type="PANTHER" id="PTHR23320:SF165">
    <property type="entry name" value="MARVEL DOMAIN-CONTAINING PROTEIN"/>
    <property type="match status" value="1"/>
</dbReference>
<feature type="transmembrane region" description="Helical" evidence="6">
    <location>
        <begin position="40"/>
        <end position="66"/>
    </location>
</feature>
<evidence type="ECO:0000256" key="2">
    <source>
        <dbReference type="ARBA" id="ARBA00009565"/>
    </source>
</evidence>
<feature type="transmembrane region" description="Helical" evidence="6">
    <location>
        <begin position="104"/>
        <end position="124"/>
    </location>
</feature>
<proteinExistence type="inferred from homology"/>
<feature type="transmembrane region" description="Helical" evidence="6">
    <location>
        <begin position="78"/>
        <end position="97"/>
    </location>
</feature>
<dbReference type="Proteomes" id="UP000230750">
    <property type="component" value="Unassembled WGS sequence"/>
</dbReference>
<evidence type="ECO:0000256" key="4">
    <source>
        <dbReference type="ARBA" id="ARBA00022989"/>
    </source>
</evidence>
<gene>
    <name evidence="7" type="ORF">BSL78_17988</name>
</gene>
<protein>
    <recommendedName>
        <fullName evidence="9">Membrane-spanning 4-domains subfamily A member 4A-like</fullName>
    </recommendedName>
</protein>
<dbReference type="PANTHER" id="PTHR23320">
    <property type="entry name" value="MEMBRANE-SPANNING 4-DOMAINS SUBFAMILY A MS4A -RELATED"/>
    <property type="match status" value="1"/>
</dbReference>
<evidence type="ECO:0000256" key="6">
    <source>
        <dbReference type="SAM" id="Phobius"/>
    </source>
</evidence>
<evidence type="ECO:0000313" key="8">
    <source>
        <dbReference type="Proteomes" id="UP000230750"/>
    </source>
</evidence>
<keyword evidence="3 6" id="KW-0812">Transmembrane</keyword>
<reference evidence="7 8" key="1">
    <citation type="journal article" date="2017" name="PLoS Biol.">
        <title>The sea cucumber genome provides insights into morphological evolution and visceral regeneration.</title>
        <authorList>
            <person name="Zhang X."/>
            <person name="Sun L."/>
            <person name="Yuan J."/>
            <person name="Sun Y."/>
            <person name="Gao Y."/>
            <person name="Zhang L."/>
            <person name="Li S."/>
            <person name="Dai H."/>
            <person name="Hamel J.F."/>
            <person name="Liu C."/>
            <person name="Yu Y."/>
            <person name="Liu S."/>
            <person name="Lin W."/>
            <person name="Guo K."/>
            <person name="Jin S."/>
            <person name="Xu P."/>
            <person name="Storey K.B."/>
            <person name="Huan P."/>
            <person name="Zhang T."/>
            <person name="Zhou Y."/>
            <person name="Zhang J."/>
            <person name="Lin C."/>
            <person name="Li X."/>
            <person name="Xing L."/>
            <person name="Huo D."/>
            <person name="Sun M."/>
            <person name="Wang L."/>
            <person name="Mercier A."/>
            <person name="Li F."/>
            <person name="Yang H."/>
            <person name="Xiang J."/>
        </authorList>
    </citation>
    <scope>NUCLEOTIDE SEQUENCE [LARGE SCALE GENOMIC DNA]</scope>
    <source>
        <strain evidence="7">Shaxun</strain>
        <tissue evidence="7">Muscle</tissue>
    </source>
</reference>
<evidence type="ECO:0000313" key="7">
    <source>
        <dbReference type="EMBL" id="PIK45148.1"/>
    </source>
</evidence>
<dbReference type="AlphaFoldDB" id="A0A2G8KAV9"/>
<sequence>MAQNPAGQLIMCNPAAVPPIQSNGTEPRDSKRQASYNYKAAIATGVIQISCGAFAVIIQSILLISFSSSKYSVNRVAIGIWGGLLFVVTGVFGLLSAKKRRGMIVTYLVTSIICSTTAGVGILMNSFESAYYYNTAYRTMTILLIVTFCIEMLTGIIASSFGCASRVCCSGSPIIHERVVYMSTPPGPPQAYCSAPGPMASPPPYTTDQEAFGSTEKPPIVDVTSRCGEEVRIPKRFHPLTLSPTVGQNGNSKAKSAISGRVDLPSTILYV</sequence>
<comment type="caution">
    <text evidence="7">The sequence shown here is derived from an EMBL/GenBank/DDBJ whole genome shotgun (WGS) entry which is preliminary data.</text>
</comment>
<evidence type="ECO:0000256" key="5">
    <source>
        <dbReference type="ARBA" id="ARBA00023136"/>
    </source>
</evidence>
<accession>A0A2G8KAV9</accession>
<dbReference type="EMBL" id="MRZV01000731">
    <property type="protein sequence ID" value="PIK45148.1"/>
    <property type="molecule type" value="Genomic_DNA"/>
</dbReference>
<dbReference type="InterPro" id="IPR007237">
    <property type="entry name" value="CD20-like"/>
</dbReference>
<name>A0A2G8KAV9_STIJA</name>
<keyword evidence="8" id="KW-1185">Reference proteome</keyword>
<evidence type="ECO:0008006" key="9">
    <source>
        <dbReference type="Google" id="ProtNLM"/>
    </source>
</evidence>
<dbReference type="InterPro" id="IPR030417">
    <property type="entry name" value="MS4A"/>
</dbReference>
<evidence type="ECO:0000256" key="1">
    <source>
        <dbReference type="ARBA" id="ARBA00004141"/>
    </source>
</evidence>
<comment type="subcellular location">
    <subcellularLocation>
        <location evidence="1">Membrane</location>
        <topology evidence="1">Multi-pass membrane protein</topology>
    </subcellularLocation>
</comment>
<keyword evidence="5 6" id="KW-0472">Membrane</keyword>